<keyword evidence="5" id="KW-0548">Nucleotidyltransferase</keyword>
<dbReference type="InterPro" id="IPR043128">
    <property type="entry name" value="Rev_trsase/Diguanyl_cyclase"/>
</dbReference>
<dbReference type="InterPro" id="IPR050469">
    <property type="entry name" value="Diguanylate_Cyclase"/>
</dbReference>
<feature type="domain" description="GGDEF" evidence="4">
    <location>
        <begin position="305"/>
        <end position="430"/>
    </location>
</feature>
<feature type="transmembrane region" description="Helical" evidence="3">
    <location>
        <begin position="248"/>
        <end position="267"/>
    </location>
</feature>
<keyword evidence="5" id="KW-0808">Transferase</keyword>
<dbReference type="Pfam" id="PF00990">
    <property type="entry name" value="GGDEF"/>
    <property type="match status" value="1"/>
</dbReference>
<comment type="catalytic activity">
    <reaction evidence="2">
        <text>2 GTP = 3',3'-c-di-GMP + 2 diphosphate</text>
        <dbReference type="Rhea" id="RHEA:24898"/>
        <dbReference type="ChEBI" id="CHEBI:33019"/>
        <dbReference type="ChEBI" id="CHEBI:37565"/>
        <dbReference type="ChEBI" id="CHEBI:58805"/>
        <dbReference type="EC" id="2.7.7.65"/>
    </reaction>
</comment>
<dbReference type="NCBIfam" id="TIGR00254">
    <property type="entry name" value="GGDEF"/>
    <property type="match status" value="1"/>
</dbReference>
<sequence length="440" mass="50931">MILNQPYITNTSETSSSSLEWKCLFLALCIVFLVNTPMNYIKSGREEAIAKQLFVMEHTYLIHDKILRLLSSIGQTEIAQSYRKDPKPFNELRKQFLASQDLIQNISIQLVDKPTAKMAQIVHESSPYNQWNPNHPTQNYPIYRNRYPIGYLSVTLDLSKFASYQAPNTLVLDEKSNAIMSTLPQITQGTKFVELHRRAWYELQATQRAAGLLEYKTFSLAYRKVTLPEHKTLFLLRVIDNNELVPTYFYLILFLGSALVGISFYVYHMRKTRIKLTQMTYCDALSGLYNRHYLTKIIEQISAPQHYWVCMFDIDHFKQVNDQHGHDVGDKVIKHVSHIMKSRIRNTDYAFRIGGEEFIVILNVANLVDALAIVQRIRSDVEYFTAAPQVTISGGLCHFNCPWQECIKQADRLLYEAKQRGRNQICYPSTPIVVNELVIQ</sequence>
<dbReference type="SMART" id="SM00267">
    <property type="entry name" value="GGDEF"/>
    <property type="match status" value="1"/>
</dbReference>
<dbReference type="GO" id="GO:0052621">
    <property type="term" value="F:diguanylate cyclase activity"/>
    <property type="evidence" value="ECO:0007669"/>
    <property type="project" value="UniProtKB-EC"/>
</dbReference>
<reference evidence="5 6" key="1">
    <citation type="submission" date="2023-11" db="EMBL/GenBank/DDBJ databases">
        <title>Plant-associative lifestyle of Vibrio porteresiae and its evolutionary dynamics.</title>
        <authorList>
            <person name="Rameshkumar N."/>
            <person name="Kirti K."/>
        </authorList>
    </citation>
    <scope>NUCLEOTIDE SEQUENCE [LARGE SCALE GENOMIC DNA]</scope>
    <source>
        <strain evidence="5 6">MSSRF30</strain>
    </source>
</reference>
<dbReference type="Gene3D" id="3.30.70.270">
    <property type="match status" value="1"/>
</dbReference>
<keyword evidence="3" id="KW-0472">Membrane</keyword>
<dbReference type="CDD" id="cd01949">
    <property type="entry name" value="GGDEF"/>
    <property type="match status" value="1"/>
</dbReference>
<dbReference type="EC" id="2.7.7.65" evidence="1"/>
<dbReference type="PROSITE" id="PS50887">
    <property type="entry name" value="GGDEF"/>
    <property type="match status" value="1"/>
</dbReference>
<protein>
    <recommendedName>
        <fullName evidence="1">diguanylate cyclase</fullName>
        <ecNumber evidence="1">2.7.7.65</ecNumber>
    </recommendedName>
</protein>
<gene>
    <name evidence="5" type="ORF">R8Z52_21600</name>
</gene>
<dbReference type="EMBL" id="CP138204">
    <property type="protein sequence ID" value="WPC75526.1"/>
    <property type="molecule type" value="Genomic_DNA"/>
</dbReference>
<evidence type="ECO:0000256" key="1">
    <source>
        <dbReference type="ARBA" id="ARBA00012528"/>
    </source>
</evidence>
<organism evidence="5 6">
    <name type="scientific">Vibrio porteresiae DSM 19223</name>
    <dbReference type="NCBI Taxonomy" id="1123496"/>
    <lineage>
        <taxon>Bacteria</taxon>
        <taxon>Pseudomonadati</taxon>
        <taxon>Pseudomonadota</taxon>
        <taxon>Gammaproteobacteria</taxon>
        <taxon>Vibrionales</taxon>
        <taxon>Vibrionaceae</taxon>
        <taxon>Vibrio</taxon>
    </lineage>
</organism>
<evidence type="ECO:0000256" key="3">
    <source>
        <dbReference type="SAM" id="Phobius"/>
    </source>
</evidence>
<dbReference type="SUPFAM" id="SSF55073">
    <property type="entry name" value="Nucleotide cyclase"/>
    <property type="match status" value="1"/>
</dbReference>
<dbReference type="PANTHER" id="PTHR45138:SF9">
    <property type="entry name" value="DIGUANYLATE CYCLASE DGCM-RELATED"/>
    <property type="match status" value="1"/>
</dbReference>
<evidence type="ECO:0000313" key="6">
    <source>
        <dbReference type="Proteomes" id="UP001304071"/>
    </source>
</evidence>
<evidence type="ECO:0000259" key="4">
    <source>
        <dbReference type="PROSITE" id="PS50887"/>
    </source>
</evidence>
<dbReference type="InterPro" id="IPR029787">
    <property type="entry name" value="Nucleotide_cyclase"/>
</dbReference>
<keyword evidence="6" id="KW-1185">Reference proteome</keyword>
<dbReference type="Proteomes" id="UP001304071">
    <property type="component" value="Chromosome 2"/>
</dbReference>
<proteinExistence type="predicted"/>
<dbReference type="RefSeq" id="WP_261897510.1">
    <property type="nucleotide sequence ID" value="NZ_AP024896.1"/>
</dbReference>
<keyword evidence="3" id="KW-1133">Transmembrane helix</keyword>
<name>A0ABZ0QJB2_9VIBR</name>
<evidence type="ECO:0000313" key="5">
    <source>
        <dbReference type="EMBL" id="WPC75526.1"/>
    </source>
</evidence>
<dbReference type="InterPro" id="IPR000160">
    <property type="entry name" value="GGDEF_dom"/>
</dbReference>
<keyword evidence="3" id="KW-0812">Transmembrane</keyword>
<dbReference type="PANTHER" id="PTHR45138">
    <property type="entry name" value="REGULATORY COMPONENTS OF SENSORY TRANSDUCTION SYSTEM"/>
    <property type="match status" value="1"/>
</dbReference>
<evidence type="ECO:0000256" key="2">
    <source>
        <dbReference type="ARBA" id="ARBA00034247"/>
    </source>
</evidence>
<accession>A0ABZ0QJB2</accession>